<protein>
    <submittedName>
        <fullName evidence="1">Uncharacterized protein</fullName>
    </submittedName>
</protein>
<reference evidence="1" key="1">
    <citation type="submission" date="2018-05" db="EMBL/GenBank/DDBJ databases">
        <title>Draft genome of Mucuna pruriens seed.</title>
        <authorList>
            <person name="Nnadi N.E."/>
            <person name="Vos R."/>
            <person name="Hasami M.H."/>
            <person name="Devisetty U.K."/>
            <person name="Aguiy J.C."/>
        </authorList>
    </citation>
    <scope>NUCLEOTIDE SEQUENCE [LARGE SCALE GENOMIC DNA]</scope>
    <source>
        <strain evidence="1">JCA_2017</strain>
    </source>
</reference>
<dbReference type="EMBL" id="QJKJ01001727">
    <property type="protein sequence ID" value="RDY06208.1"/>
    <property type="molecule type" value="Genomic_DNA"/>
</dbReference>
<evidence type="ECO:0000313" key="1">
    <source>
        <dbReference type="EMBL" id="RDY06208.1"/>
    </source>
</evidence>
<keyword evidence="2" id="KW-1185">Reference proteome</keyword>
<proteinExistence type="predicted"/>
<accession>A0A371HTW5</accession>
<name>A0A371HTW5_MUCPR</name>
<comment type="caution">
    <text evidence="1">The sequence shown here is derived from an EMBL/GenBank/DDBJ whole genome shotgun (WGS) entry which is preliminary data.</text>
</comment>
<organism evidence="1 2">
    <name type="scientific">Mucuna pruriens</name>
    <name type="common">Velvet bean</name>
    <name type="synonym">Dolichos pruriens</name>
    <dbReference type="NCBI Taxonomy" id="157652"/>
    <lineage>
        <taxon>Eukaryota</taxon>
        <taxon>Viridiplantae</taxon>
        <taxon>Streptophyta</taxon>
        <taxon>Embryophyta</taxon>
        <taxon>Tracheophyta</taxon>
        <taxon>Spermatophyta</taxon>
        <taxon>Magnoliopsida</taxon>
        <taxon>eudicotyledons</taxon>
        <taxon>Gunneridae</taxon>
        <taxon>Pentapetalae</taxon>
        <taxon>rosids</taxon>
        <taxon>fabids</taxon>
        <taxon>Fabales</taxon>
        <taxon>Fabaceae</taxon>
        <taxon>Papilionoideae</taxon>
        <taxon>50 kb inversion clade</taxon>
        <taxon>NPAAA clade</taxon>
        <taxon>indigoferoid/millettioid clade</taxon>
        <taxon>Phaseoleae</taxon>
        <taxon>Mucuna</taxon>
    </lineage>
</organism>
<sequence>MIQDLKMQSACSGNIPSQMIANLKGGVSISTPRPVNVEFEPKSDSRAQVVPLPFPTRTTPTRKSETDEGLLKMFQRVEINILLLYAIKHIPNYAKFLKELCMHKRKKLKVGIEMGGVVSALIKSEDVIVGSQRVMPKIVETPVFFLFHAPLVTVPLQTPYWT</sequence>
<gene>
    <name evidence="1" type="ORF">CR513_09851</name>
</gene>
<dbReference type="AlphaFoldDB" id="A0A371HTW5"/>
<feature type="non-terminal residue" evidence="1">
    <location>
        <position position="1"/>
    </location>
</feature>
<dbReference type="Proteomes" id="UP000257109">
    <property type="component" value="Unassembled WGS sequence"/>
</dbReference>
<evidence type="ECO:0000313" key="2">
    <source>
        <dbReference type="Proteomes" id="UP000257109"/>
    </source>
</evidence>